<organism evidence="1 2">
    <name type="scientific">Schizopora paradoxa</name>
    <dbReference type="NCBI Taxonomy" id="27342"/>
    <lineage>
        <taxon>Eukaryota</taxon>
        <taxon>Fungi</taxon>
        <taxon>Dikarya</taxon>
        <taxon>Basidiomycota</taxon>
        <taxon>Agaricomycotina</taxon>
        <taxon>Agaricomycetes</taxon>
        <taxon>Hymenochaetales</taxon>
        <taxon>Schizoporaceae</taxon>
        <taxon>Schizopora</taxon>
    </lineage>
</organism>
<dbReference type="InParanoid" id="A0A0H2S5Z4"/>
<dbReference type="Proteomes" id="UP000053477">
    <property type="component" value="Unassembled WGS sequence"/>
</dbReference>
<keyword evidence="2" id="KW-1185">Reference proteome</keyword>
<reference evidence="1 2" key="1">
    <citation type="submission" date="2015-04" db="EMBL/GenBank/DDBJ databases">
        <title>Complete genome sequence of Schizopora paradoxa KUC8140, a cosmopolitan wood degrader in East Asia.</title>
        <authorList>
            <consortium name="DOE Joint Genome Institute"/>
            <person name="Min B."/>
            <person name="Park H."/>
            <person name="Jang Y."/>
            <person name="Kim J.-J."/>
            <person name="Kim K.H."/>
            <person name="Pangilinan J."/>
            <person name="Lipzen A."/>
            <person name="Riley R."/>
            <person name="Grigoriev I.V."/>
            <person name="Spatafora J.W."/>
            <person name="Choi I.-G."/>
        </authorList>
    </citation>
    <scope>NUCLEOTIDE SEQUENCE [LARGE SCALE GENOMIC DNA]</scope>
    <source>
        <strain evidence="1 2">KUC8140</strain>
    </source>
</reference>
<evidence type="ECO:0000313" key="1">
    <source>
        <dbReference type="EMBL" id="KLO19389.1"/>
    </source>
</evidence>
<proteinExistence type="predicted"/>
<protein>
    <submittedName>
        <fullName evidence="1">Uncharacterized protein</fullName>
    </submittedName>
</protein>
<accession>A0A0H2S5Z4</accession>
<dbReference type="EMBL" id="KQ085887">
    <property type="protein sequence ID" value="KLO19389.1"/>
    <property type="molecule type" value="Genomic_DNA"/>
</dbReference>
<gene>
    <name evidence="1" type="ORF">SCHPADRAFT_74748</name>
</gene>
<name>A0A0H2S5Z4_9AGAM</name>
<sequence>MNNETNHKSQAQDNALHLARLVLEVAEVSNAYSPRVPLANVCSSRDKIRQFIEVSPSDGRQYHSICVAHATTPTNAMENSGHERVLLYVWATSFQAVRVEGGYPNLRPLILSLHLSSRPNCVPFPHLSRQSLGRTSCESDLYVLELYPRGKCHLSSPIRTVIWGHADPTPPSLIVKCVASLLQNPGIREEALVSVASLTARTHRGPETGNEILSLYTVFGDAYTLICLVKDTEGRCRSDRKTYIIIPCFLAFRLL</sequence>
<evidence type="ECO:0000313" key="2">
    <source>
        <dbReference type="Proteomes" id="UP000053477"/>
    </source>
</evidence>
<dbReference type="AlphaFoldDB" id="A0A0H2S5Z4"/>